<dbReference type="InterPro" id="IPR011742">
    <property type="entry name" value="CRISPR-assoc_prot_TM1812"/>
</dbReference>
<protein>
    <submittedName>
        <fullName evidence="1">Uncharacterized protein</fullName>
    </submittedName>
</protein>
<dbReference type="EMBL" id="LR593887">
    <property type="protein sequence ID" value="VTS00813.1"/>
    <property type="molecule type" value="Genomic_DNA"/>
</dbReference>
<evidence type="ECO:0000313" key="2">
    <source>
        <dbReference type="Proteomes" id="UP000464378"/>
    </source>
</evidence>
<dbReference type="Proteomes" id="UP000464378">
    <property type="component" value="Chromosome"/>
</dbReference>
<reference evidence="1" key="1">
    <citation type="submission" date="2019-04" db="EMBL/GenBank/DDBJ databases">
        <authorList>
            <consortium name="Science for Life Laboratories"/>
        </authorList>
    </citation>
    <scope>NUCLEOTIDE SEQUENCE</scope>
    <source>
        <strain evidence="1">MBLW1</strain>
    </source>
</reference>
<accession>A0A6C2YMV3</accession>
<dbReference type="KEGG" id="tim:GMBLW1_17180"/>
<dbReference type="InParanoid" id="A0A6C2YMV3"/>
<dbReference type="NCBIfam" id="TIGR02549">
    <property type="entry name" value="CRISPR_DxTHG"/>
    <property type="match status" value="1"/>
</dbReference>
<name>A0A6C2YMV3_9BACT</name>
<dbReference type="AlphaFoldDB" id="A0A6C2YMV3"/>
<proteinExistence type="predicted"/>
<organism evidence="1">
    <name type="scientific">Tuwongella immobilis</name>
    <dbReference type="NCBI Taxonomy" id="692036"/>
    <lineage>
        <taxon>Bacteria</taxon>
        <taxon>Pseudomonadati</taxon>
        <taxon>Planctomycetota</taxon>
        <taxon>Planctomycetia</taxon>
        <taxon>Gemmatales</taxon>
        <taxon>Gemmataceae</taxon>
        <taxon>Tuwongella</taxon>
    </lineage>
</organism>
<dbReference type="InterPro" id="IPR013383">
    <property type="entry name" value="CRISPR-assoc_prot_DxTHG_CS"/>
</dbReference>
<dbReference type="RefSeq" id="WP_162657436.1">
    <property type="nucleotide sequence ID" value="NZ_LR593887.1"/>
</dbReference>
<sequence length="414" mass="46954">MPTTVVSFIGTGRRSNEADPRTRYSKTTYRFLLPGIGARLESTSLFGVGLLRYLRATKVDVDRWLVMGTSASLWSELYELLDNPDEVLEEYCEIDELVAAKQVTTEALAKWQSVLNSRLNRVQFSLCLTGSAMELPSQHEAARAMFQHIPRGNRVVMDITHGFRHQPVIATAIVSLMRWTHDIQHVRYFYGAYDAREGDVAPAVELPIFQELLEATEASAILDTTGNYQQTASRLGMDAELAWFLESTNQLGSAKNQVNRLQQVLSEPTDPIRTELHDLLADRLEWARQDKFVSRYRQAARNALDQNDYFRAVVLVYEGLLVLANSILRPGSDPVNYQYREESGKEIVAKLSGEEKRLFKHLANTRNACAHGTRSDVFEVQQILATPQAFRAFMEEAFGLFDRFPKILADEANR</sequence>
<evidence type="ECO:0000313" key="1">
    <source>
        <dbReference type="EMBL" id="VIP02242.1"/>
    </source>
</evidence>
<dbReference type="EMBL" id="LR586016">
    <property type="protein sequence ID" value="VIP02242.1"/>
    <property type="molecule type" value="Genomic_DNA"/>
</dbReference>
<gene>
    <name evidence="1" type="ORF">GMBLW1_17180</name>
</gene>
<dbReference type="NCBIfam" id="TIGR02221">
    <property type="entry name" value="cas_TM1812"/>
    <property type="match status" value="1"/>
</dbReference>
<keyword evidence="2" id="KW-1185">Reference proteome</keyword>